<dbReference type="PANTHER" id="PTHR46577:SF1">
    <property type="entry name" value="HTH-TYPE TRANSCRIPTIONAL REGULATORY PROTEIN GABR"/>
    <property type="match status" value="1"/>
</dbReference>
<proteinExistence type="inferred from homology"/>
<dbReference type="SUPFAM" id="SSF53383">
    <property type="entry name" value="PLP-dependent transferases"/>
    <property type="match status" value="1"/>
</dbReference>
<dbReference type="CDD" id="cd00609">
    <property type="entry name" value="AAT_like"/>
    <property type="match status" value="1"/>
</dbReference>
<dbReference type="Gene3D" id="3.40.640.10">
    <property type="entry name" value="Type I PLP-dependent aspartate aminotransferase-like (Major domain)"/>
    <property type="match status" value="1"/>
</dbReference>
<evidence type="ECO:0000256" key="1">
    <source>
        <dbReference type="ARBA" id="ARBA00005384"/>
    </source>
</evidence>
<evidence type="ECO:0000313" key="8">
    <source>
        <dbReference type="Proteomes" id="UP001225598"/>
    </source>
</evidence>
<evidence type="ECO:0000256" key="2">
    <source>
        <dbReference type="ARBA" id="ARBA00022898"/>
    </source>
</evidence>
<evidence type="ECO:0000313" key="7">
    <source>
        <dbReference type="EMBL" id="WIM68194.1"/>
    </source>
</evidence>
<reference evidence="7 8" key="1">
    <citation type="submission" date="2023-05" db="EMBL/GenBank/DDBJ databases">
        <title>Corynebacterium suedekumii sp. nov. and Corynebacterium breve sp. nov. isolated from raw cow's milk.</title>
        <authorList>
            <person name="Baer M.K."/>
            <person name="Mehl L."/>
            <person name="Hellmuth R."/>
            <person name="Marke G."/>
            <person name="Lipski A."/>
        </authorList>
    </citation>
    <scope>NUCLEOTIDE SEQUENCE [LARGE SCALE GENOMIC DNA]</scope>
    <source>
        <strain evidence="7 8">R4</strain>
    </source>
</reference>
<keyword evidence="2" id="KW-0663">Pyridoxal phosphate</keyword>
<name>A0ABY8VJ17_9CORY</name>
<dbReference type="InterPro" id="IPR015424">
    <property type="entry name" value="PyrdxlP-dep_Trfase"/>
</dbReference>
<evidence type="ECO:0000256" key="4">
    <source>
        <dbReference type="ARBA" id="ARBA00023125"/>
    </source>
</evidence>
<comment type="similarity">
    <text evidence="1">In the C-terminal section; belongs to the class-I pyridoxal-phosphate-dependent aminotransferase family.</text>
</comment>
<dbReference type="Pfam" id="PF00392">
    <property type="entry name" value="GntR"/>
    <property type="match status" value="1"/>
</dbReference>
<keyword evidence="4" id="KW-0238">DNA-binding</keyword>
<dbReference type="InterPro" id="IPR004839">
    <property type="entry name" value="Aminotransferase_I/II_large"/>
</dbReference>
<evidence type="ECO:0000256" key="3">
    <source>
        <dbReference type="ARBA" id="ARBA00023015"/>
    </source>
</evidence>
<dbReference type="Proteomes" id="UP001225598">
    <property type="component" value="Chromosome"/>
</dbReference>
<organism evidence="7 8">
    <name type="scientific">Corynebacterium breve</name>
    <dbReference type="NCBI Taxonomy" id="3049799"/>
    <lineage>
        <taxon>Bacteria</taxon>
        <taxon>Bacillati</taxon>
        <taxon>Actinomycetota</taxon>
        <taxon>Actinomycetes</taxon>
        <taxon>Mycobacteriales</taxon>
        <taxon>Corynebacteriaceae</taxon>
        <taxon>Corynebacterium</taxon>
    </lineage>
</organism>
<dbReference type="PROSITE" id="PS50949">
    <property type="entry name" value="HTH_GNTR"/>
    <property type="match status" value="1"/>
</dbReference>
<dbReference type="EMBL" id="CP126969">
    <property type="protein sequence ID" value="WIM68194.1"/>
    <property type="molecule type" value="Genomic_DNA"/>
</dbReference>
<dbReference type="CDD" id="cd07377">
    <property type="entry name" value="WHTH_GntR"/>
    <property type="match status" value="1"/>
</dbReference>
<dbReference type="SMART" id="SM00345">
    <property type="entry name" value="HTH_GNTR"/>
    <property type="match status" value="1"/>
</dbReference>
<keyword evidence="5" id="KW-0804">Transcription</keyword>
<keyword evidence="7" id="KW-0032">Aminotransferase</keyword>
<dbReference type="InterPro" id="IPR000524">
    <property type="entry name" value="Tscrpt_reg_HTH_GntR"/>
</dbReference>
<dbReference type="InterPro" id="IPR036390">
    <property type="entry name" value="WH_DNA-bd_sf"/>
</dbReference>
<dbReference type="InterPro" id="IPR036388">
    <property type="entry name" value="WH-like_DNA-bd_sf"/>
</dbReference>
<dbReference type="Gene3D" id="1.10.10.10">
    <property type="entry name" value="Winged helix-like DNA-binding domain superfamily/Winged helix DNA-binding domain"/>
    <property type="match status" value="1"/>
</dbReference>
<keyword evidence="8" id="KW-1185">Reference proteome</keyword>
<dbReference type="SUPFAM" id="SSF46785">
    <property type="entry name" value="Winged helix' DNA-binding domain"/>
    <property type="match status" value="1"/>
</dbReference>
<keyword evidence="7" id="KW-0808">Transferase</keyword>
<dbReference type="GO" id="GO:0008483">
    <property type="term" value="F:transaminase activity"/>
    <property type="evidence" value="ECO:0007669"/>
    <property type="project" value="UniProtKB-KW"/>
</dbReference>
<dbReference type="RefSeq" id="WP_284825582.1">
    <property type="nucleotide sequence ID" value="NZ_CP126969.1"/>
</dbReference>
<dbReference type="InterPro" id="IPR015421">
    <property type="entry name" value="PyrdxlP-dep_Trfase_major"/>
</dbReference>
<dbReference type="Pfam" id="PF00155">
    <property type="entry name" value="Aminotran_1_2"/>
    <property type="match status" value="1"/>
</dbReference>
<dbReference type="PANTHER" id="PTHR46577">
    <property type="entry name" value="HTH-TYPE TRANSCRIPTIONAL REGULATORY PROTEIN GABR"/>
    <property type="match status" value="1"/>
</dbReference>
<gene>
    <name evidence="7" type="ORF">QP027_01990</name>
</gene>
<keyword evidence="3" id="KW-0805">Transcription regulation</keyword>
<feature type="domain" description="HTH gntR-type" evidence="6">
    <location>
        <begin position="1"/>
        <end position="69"/>
    </location>
</feature>
<dbReference type="InterPro" id="IPR051446">
    <property type="entry name" value="HTH_trans_reg/aminotransferase"/>
</dbReference>
<sequence>MTLPLRIAAEIRTAVAKGALLPGDPVESTRQAARRLGCSRGTVVNAYEQLIAEGYLVAEAGSGTRINPELTTLHPTPSSLPESKPIEPSALTELTPGRPDVSGIITPEWRAAWREAASHPPTPTDPLGSMPFRREIANHLRLMRGLIVDPARVVVTAGAREGLALFLRALRISSVGVETPGYPSLRRVPEVLGCNVVEVPVDESGVTAPRSSLEALLVTPSHQYPLGGSMPAARRTELVAWARDNDAWLIEDDFDSELRYVGHPLPALAALAPEKTVLLGTFSSVISPALACGYLVVPEQTLPSVAQIRAILGQPASAITQEALAQFLASGALRRHTGRMRKAYQRRRDVLTGALDDCPNLQLVPVVGGLHAVIRCLDVDASDVVARCAAQGIGITALQDYWAGVGADNGLVLGFGQLDDEHLRFALDVLIQAASASPRLSSGT</sequence>
<accession>A0ABY8VJ17</accession>
<evidence type="ECO:0000259" key="6">
    <source>
        <dbReference type="PROSITE" id="PS50949"/>
    </source>
</evidence>
<evidence type="ECO:0000256" key="5">
    <source>
        <dbReference type="ARBA" id="ARBA00023163"/>
    </source>
</evidence>
<protein>
    <submittedName>
        <fullName evidence="7">PLP-dependent aminotransferase family protein</fullName>
    </submittedName>
</protein>